<dbReference type="RefSeq" id="WP_072672810.1">
    <property type="nucleotide sequence ID" value="NZ_FRDF01000001.1"/>
</dbReference>
<feature type="domain" description="Ancillary SecYEG translocon subunit/Cell division coordinator CpoB TPR" evidence="2">
    <location>
        <begin position="37"/>
        <end position="159"/>
    </location>
</feature>
<dbReference type="InterPro" id="IPR018704">
    <property type="entry name" value="SecYEG/CpoB_TPR"/>
</dbReference>
<dbReference type="Pfam" id="PF09976">
    <property type="entry name" value="TPR_21"/>
    <property type="match status" value="1"/>
</dbReference>
<evidence type="ECO:0000256" key="1">
    <source>
        <dbReference type="SAM" id="Phobius"/>
    </source>
</evidence>
<keyword evidence="1" id="KW-1133">Transmembrane helix</keyword>
<sequence length="259" mass="27147">MARTPTTSSPTLAVPAEDDILIREIDEAVRQDDALAFLRNHGIKLLGAIIVLIAGLGGYLLWDNVRESELEGQSETLISALDYADQNDFKTAGEKVAPLLDDGSPGARTAARLIQAGAALEAGEIDKAAGLFQQVSDDADAPPALRDLARIRDVAARYDSMKPADVIARLGDLAKPGNPFFGSAGELVAMAQMEAGNKAEAGRLFADISKDEEQPETLRSRARQMAGLLGVDAIVDVEKLLEDEGVVASGGNGGAALAN</sequence>
<keyword evidence="1" id="KW-0472">Membrane</keyword>
<evidence type="ECO:0000259" key="2">
    <source>
        <dbReference type="Pfam" id="PF09976"/>
    </source>
</evidence>
<keyword evidence="4" id="KW-1185">Reference proteome</keyword>
<accession>A0A1M7RRB5</accession>
<dbReference type="STRING" id="198312.SAMN02745193_00218"/>
<organism evidence="3 4">
    <name type="scientific">Erythrobacter sanguineus</name>
    <dbReference type="NCBI Taxonomy" id="198312"/>
    <lineage>
        <taxon>Bacteria</taxon>
        <taxon>Pseudomonadati</taxon>
        <taxon>Pseudomonadota</taxon>
        <taxon>Alphaproteobacteria</taxon>
        <taxon>Sphingomonadales</taxon>
        <taxon>Erythrobacteraceae</taxon>
        <taxon>Erythrobacter/Porphyrobacter group</taxon>
        <taxon>Erythrobacter</taxon>
    </lineage>
</organism>
<dbReference type="EMBL" id="FRDF01000001">
    <property type="protein sequence ID" value="SHN48608.1"/>
    <property type="molecule type" value="Genomic_DNA"/>
</dbReference>
<dbReference type="OrthoDB" id="7173339at2"/>
<gene>
    <name evidence="3" type="ORF">SAMN02745193_00218</name>
</gene>
<dbReference type="Proteomes" id="UP000184391">
    <property type="component" value="Unassembled WGS sequence"/>
</dbReference>
<name>A0A1M7RRB5_9SPHN</name>
<evidence type="ECO:0000313" key="4">
    <source>
        <dbReference type="Proteomes" id="UP000184391"/>
    </source>
</evidence>
<feature type="transmembrane region" description="Helical" evidence="1">
    <location>
        <begin position="45"/>
        <end position="62"/>
    </location>
</feature>
<reference evidence="4" key="1">
    <citation type="submission" date="2016-12" db="EMBL/GenBank/DDBJ databases">
        <authorList>
            <person name="Varghese N."/>
            <person name="Submissions S."/>
        </authorList>
    </citation>
    <scope>NUCLEOTIDE SEQUENCE [LARGE SCALE GENOMIC DNA]</scope>
    <source>
        <strain evidence="4">DSM 11032</strain>
    </source>
</reference>
<evidence type="ECO:0000313" key="3">
    <source>
        <dbReference type="EMBL" id="SHN48608.1"/>
    </source>
</evidence>
<proteinExistence type="predicted"/>
<protein>
    <recommendedName>
        <fullName evidence="2">Ancillary SecYEG translocon subunit/Cell division coordinator CpoB TPR domain-containing protein</fullName>
    </recommendedName>
</protein>
<dbReference type="AlphaFoldDB" id="A0A1M7RRB5"/>
<keyword evidence="1" id="KW-0812">Transmembrane</keyword>